<proteinExistence type="predicted"/>
<dbReference type="AlphaFoldDB" id="V5GZD1"/>
<dbReference type="PANTHER" id="PTHR23301">
    <property type="entry name" value="CHITIN BINDING PERITROPHIN-A"/>
    <property type="match status" value="1"/>
</dbReference>
<gene>
    <name evidence="9" type="primary">CHIT3</name>
</gene>
<keyword evidence="3" id="KW-0677">Repeat</keyword>
<feature type="domain" description="Chitin-binding type-2" evidence="8">
    <location>
        <begin position="212"/>
        <end position="269"/>
    </location>
</feature>
<feature type="region of interest" description="Disordered" evidence="6">
    <location>
        <begin position="182"/>
        <end position="209"/>
    </location>
</feature>
<evidence type="ECO:0000259" key="8">
    <source>
        <dbReference type="PROSITE" id="PS50940"/>
    </source>
</evidence>
<dbReference type="InterPro" id="IPR051940">
    <property type="entry name" value="Chitin_bind-dev_reg"/>
</dbReference>
<evidence type="ECO:0000256" key="2">
    <source>
        <dbReference type="ARBA" id="ARBA00022729"/>
    </source>
</evidence>
<evidence type="ECO:0000256" key="6">
    <source>
        <dbReference type="SAM" id="MobiDB-lite"/>
    </source>
</evidence>
<name>V5GZD1_ANOGL</name>
<accession>V5GZD1</accession>
<dbReference type="EMBL" id="GALX01002613">
    <property type="protein sequence ID" value="JAB65853.1"/>
    <property type="molecule type" value="Transcribed_RNA"/>
</dbReference>
<dbReference type="InterPro" id="IPR036508">
    <property type="entry name" value="Chitin-bd_dom_sf"/>
</dbReference>
<dbReference type="PANTHER" id="PTHR23301:SF106">
    <property type="entry name" value="CHITIN-BINDING TYPE-2 DOMAIN-CONTAINING PROTEIN-RELATED"/>
    <property type="match status" value="1"/>
</dbReference>
<keyword evidence="1" id="KW-0147">Chitin-binding</keyword>
<dbReference type="Gene3D" id="2.170.140.10">
    <property type="entry name" value="Chitin binding domain"/>
    <property type="match status" value="3"/>
</dbReference>
<dbReference type="OrthoDB" id="6725929at2759"/>
<dbReference type="GO" id="GO:0005576">
    <property type="term" value="C:extracellular region"/>
    <property type="evidence" value="ECO:0007669"/>
    <property type="project" value="InterPro"/>
</dbReference>
<dbReference type="GO" id="GO:0008061">
    <property type="term" value="F:chitin binding"/>
    <property type="evidence" value="ECO:0007669"/>
    <property type="project" value="UniProtKB-KW"/>
</dbReference>
<sequence length="269" mass="29838">MKRTVYLSAVLILLAKIAGADDVTPNPLCPYPSEDFTRFPYQGDCTKYWECYQGQRYPMSCPDGFEYNSETGVCDFPDQANCDSDVTVTYPTFPHTTSTPGTGPTTPTTTVWTPDPICPYPSSELTYVVHPYNCSLYYECYQGIKYLMACPTPLVFNIDKKYCDYQENVDCSRTSTTTTPVTIETTTGPYVTTNEPPSPGTTTSPGSTTTPANLCANMPDGTFLSDPSDCSKFYECLYGKEISGTCPLDLLWNEQKLTCDYPENVVCNK</sequence>
<dbReference type="SMART" id="SM00494">
    <property type="entry name" value="ChtBD2"/>
    <property type="match status" value="3"/>
</dbReference>
<evidence type="ECO:0000256" key="4">
    <source>
        <dbReference type="ARBA" id="ARBA00023157"/>
    </source>
</evidence>
<feature type="domain" description="Chitin-binding type-2" evidence="8">
    <location>
        <begin position="115"/>
        <end position="173"/>
    </location>
</feature>
<evidence type="ECO:0000313" key="9">
    <source>
        <dbReference type="EMBL" id="JAB65853.1"/>
    </source>
</evidence>
<keyword evidence="4" id="KW-1015">Disulfide bond</keyword>
<feature type="domain" description="Chitin-binding type-2" evidence="8">
    <location>
        <begin position="26"/>
        <end position="84"/>
    </location>
</feature>
<dbReference type="SUPFAM" id="SSF57625">
    <property type="entry name" value="Invertebrate chitin-binding proteins"/>
    <property type="match status" value="3"/>
</dbReference>
<reference evidence="9" key="1">
    <citation type="submission" date="2013-07" db="EMBL/GenBank/DDBJ databases">
        <title>Midgut Transcriptome Profiling of Anoplphora glabripennis, a Lignocellulose Degrading, Wood-Boring Cerambycid.</title>
        <authorList>
            <person name="Scully E.D."/>
            <person name="Hoover K."/>
            <person name="Carlson J.E."/>
            <person name="Tien M."/>
            <person name="Geib S.M."/>
        </authorList>
    </citation>
    <scope>NUCLEOTIDE SEQUENCE</scope>
</reference>
<feature type="chain" id="PRO_5004734680" evidence="7">
    <location>
        <begin position="21"/>
        <end position="269"/>
    </location>
</feature>
<keyword evidence="2 7" id="KW-0732">Signal</keyword>
<feature type="compositionally biased region" description="Low complexity" evidence="6">
    <location>
        <begin position="200"/>
        <end position="209"/>
    </location>
</feature>
<keyword evidence="5" id="KW-0325">Glycoprotein</keyword>
<dbReference type="PROSITE" id="PS50940">
    <property type="entry name" value="CHIT_BIND_II"/>
    <property type="match status" value="3"/>
</dbReference>
<evidence type="ECO:0000256" key="1">
    <source>
        <dbReference type="ARBA" id="ARBA00022669"/>
    </source>
</evidence>
<evidence type="ECO:0000256" key="7">
    <source>
        <dbReference type="SAM" id="SignalP"/>
    </source>
</evidence>
<organism evidence="9">
    <name type="scientific">Anoplophora glabripennis</name>
    <name type="common">Asian longhorn beetle</name>
    <name type="synonym">Anoplophora nobilis</name>
    <dbReference type="NCBI Taxonomy" id="217634"/>
    <lineage>
        <taxon>Eukaryota</taxon>
        <taxon>Metazoa</taxon>
        <taxon>Ecdysozoa</taxon>
        <taxon>Arthropoda</taxon>
        <taxon>Hexapoda</taxon>
        <taxon>Insecta</taxon>
        <taxon>Pterygota</taxon>
        <taxon>Neoptera</taxon>
        <taxon>Endopterygota</taxon>
        <taxon>Coleoptera</taxon>
        <taxon>Polyphaga</taxon>
        <taxon>Cucujiformia</taxon>
        <taxon>Chrysomeloidea</taxon>
        <taxon>Cerambycidae</taxon>
        <taxon>Lamiinae</taxon>
        <taxon>Lamiini</taxon>
        <taxon>Anoplophora</taxon>
    </lineage>
</organism>
<evidence type="ECO:0000256" key="3">
    <source>
        <dbReference type="ARBA" id="ARBA00022737"/>
    </source>
</evidence>
<dbReference type="InterPro" id="IPR002557">
    <property type="entry name" value="Chitin-bd_dom"/>
</dbReference>
<evidence type="ECO:0000256" key="5">
    <source>
        <dbReference type="ARBA" id="ARBA00023180"/>
    </source>
</evidence>
<feature type="signal peptide" evidence="7">
    <location>
        <begin position="1"/>
        <end position="20"/>
    </location>
</feature>
<dbReference type="Pfam" id="PF01607">
    <property type="entry name" value="CBM_14"/>
    <property type="match status" value="3"/>
</dbReference>
<protein>
    <submittedName>
        <fullName evidence="9">Putative chitinase</fullName>
    </submittedName>
</protein>